<feature type="binding site" evidence="7">
    <location>
        <position position="93"/>
    </location>
    <ligand>
        <name>[2Fe-2S] cluster</name>
        <dbReference type="ChEBI" id="CHEBI:190135"/>
    </ligand>
</feature>
<dbReference type="GO" id="GO:0051537">
    <property type="term" value="F:2 iron, 2 sulfur cluster binding"/>
    <property type="evidence" value="ECO:0007669"/>
    <property type="project" value="UniProtKB-KW"/>
</dbReference>
<keyword evidence="2 7" id="KW-0001">2Fe-2S</keyword>
<dbReference type="CDD" id="cd03064">
    <property type="entry name" value="TRX_Fd_NuoE"/>
    <property type="match status" value="1"/>
</dbReference>
<name>A0A0K2SP79_LIMPI</name>
<dbReference type="InterPro" id="IPR036249">
    <property type="entry name" value="Thioredoxin-like_sf"/>
</dbReference>
<keyword evidence="4 7" id="KW-0408">Iron</keyword>
<dbReference type="PANTHER" id="PTHR10371:SF3">
    <property type="entry name" value="NADH DEHYDROGENASE [UBIQUINONE] FLAVOPROTEIN 2, MITOCHONDRIAL"/>
    <property type="match status" value="1"/>
</dbReference>
<evidence type="ECO:0000256" key="2">
    <source>
        <dbReference type="ARBA" id="ARBA00022714"/>
    </source>
</evidence>
<dbReference type="FunFam" id="1.10.10.1590:FF:000001">
    <property type="entry name" value="NADH-quinone oxidoreductase subunit E"/>
    <property type="match status" value="1"/>
</dbReference>
<evidence type="ECO:0000256" key="6">
    <source>
        <dbReference type="ARBA" id="ARBA00034078"/>
    </source>
</evidence>
<dbReference type="NCBIfam" id="TIGR01958">
    <property type="entry name" value="nuoE_fam"/>
    <property type="match status" value="1"/>
</dbReference>
<reference evidence="9" key="1">
    <citation type="submission" date="2015-07" db="EMBL/GenBank/DDBJ databases">
        <title>Complete genome sequence and phylogenetic analysis of Limnochorda pilosa.</title>
        <authorList>
            <person name="Watanabe M."/>
            <person name="Kojima H."/>
            <person name="Fukui M."/>
        </authorList>
    </citation>
    <scope>NUCLEOTIDE SEQUENCE [LARGE SCALE GENOMIC DNA]</scope>
    <source>
        <strain evidence="9">HC45</strain>
    </source>
</reference>
<organism evidence="8 9">
    <name type="scientific">Limnochorda pilosa</name>
    <dbReference type="NCBI Taxonomy" id="1555112"/>
    <lineage>
        <taxon>Bacteria</taxon>
        <taxon>Bacillati</taxon>
        <taxon>Bacillota</taxon>
        <taxon>Limnochordia</taxon>
        <taxon>Limnochordales</taxon>
        <taxon>Limnochordaceae</taxon>
        <taxon>Limnochorda</taxon>
    </lineage>
</organism>
<feature type="binding site" evidence="7">
    <location>
        <position position="130"/>
    </location>
    <ligand>
        <name>[2Fe-2S] cluster</name>
        <dbReference type="ChEBI" id="CHEBI:190135"/>
    </ligand>
</feature>
<comment type="cofactor">
    <cofactor evidence="7">
        <name>[2Fe-2S] cluster</name>
        <dbReference type="ChEBI" id="CHEBI:190135"/>
    </cofactor>
    <text evidence="7">Binds 1 [2Fe-2S] cluster.</text>
</comment>
<evidence type="ECO:0000256" key="3">
    <source>
        <dbReference type="ARBA" id="ARBA00022723"/>
    </source>
</evidence>
<keyword evidence="9" id="KW-1185">Reference proteome</keyword>
<evidence type="ECO:0000313" key="9">
    <source>
        <dbReference type="Proteomes" id="UP000065807"/>
    </source>
</evidence>
<evidence type="ECO:0000313" key="8">
    <source>
        <dbReference type="EMBL" id="BAS28943.1"/>
    </source>
</evidence>
<keyword evidence="3 7" id="KW-0479">Metal-binding</keyword>
<dbReference type="InterPro" id="IPR042128">
    <property type="entry name" value="NuoE_dom"/>
</dbReference>
<dbReference type="Gene3D" id="1.10.10.1590">
    <property type="entry name" value="NADH-quinone oxidoreductase subunit E"/>
    <property type="match status" value="1"/>
</dbReference>
<feature type="binding site" evidence="7">
    <location>
        <position position="88"/>
    </location>
    <ligand>
        <name>[2Fe-2S] cluster</name>
        <dbReference type="ChEBI" id="CHEBI:190135"/>
    </ligand>
</feature>
<evidence type="ECO:0000256" key="7">
    <source>
        <dbReference type="PIRSR" id="PIRSR000216-1"/>
    </source>
</evidence>
<comment type="cofactor">
    <cofactor evidence="6">
        <name>[2Fe-2S] cluster</name>
        <dbReference type="ChEBI" id="CHEBI:190135"/>
    </cofactor>
</comment>
<dbReference type="KEGG" id="lpil:LIP_3115"/>
<protein>
    <submittedName>
        <fullName evidence="8">NADH-quinone oxidoreductase subunit E</fullName>
    </submittedName>
</protein>
<dbReference type="GO" id="GO:0046872">
    <property type="term" value="F:metal ion binding"/>
    <property type="evidence" value="ECO:0007669"/>
    <property type="project" value="UniProtKB-KW"/>
</dbReference>
<feature type="binding site" evidence="7">
    <location>
        <position position="134"/>
    </location>
    <ligand>
        <name>[2Fe-2S] cluster</name>
        <dbReference type="ChEBI" id="CHEBI:190135"/>
    </ligand>
</feature>
<sequence>MDEQPAGALWVAERKSEVDAILSRYPQKRSAVLPLLHLAQEARGYLAPEDMRVVGELLEMTPSEVSGIASFYALLHHRPKGRYTITLCQNLSCVLAGAEGLSQHLQQRLGIKPGETTPDGLFTLEETHECLASCDGAPALQVNLAYYGRMTAEKVDRLLDELKAAATNGHSEEGGDQRGL</sequence>
<keyword evidence="5 7" id="KW-0411">Iron-sulfur</keyword>
<gene>
    <name evidence="8" type="ORF">LIP_3115</name>
</gene>
<evidence type="ECO:0000256" key="5">
    <source>
        <dbReference type="ARBA" id="ARBA00023014"/>
    </source>
</evidence>
<evidence type="ECO:0000256" key="4">
    <source>
        <dbReference type="ARBA" id="ARBA00023004"/>
    </source>
</evidence>
<proteinExistence type="inferred from homology"/>
<accession>A0A0K2SP79</accession>
<dbReference type="GO" id="GO:0003954">
    <property type="term" value="F:NADH dehydrogenase activity"/>
    <property type="evidence" value="ECO:0007669"/>
    <property type="project" value="TreeGrafter"/>
</dbReference>
<comment type="similarity">
    <text evidence="1">Belongs to the complex I 24 kDa subunit family.</text>
</comment>
<dbReference type="STRING" id="1555112.LIP_3115"/>
<dbReference type="Proteomes" id="UP000065807">
    <property type="component" value="Chromosome"/>
</dbReference>
<dbReference type="InterPro" id="IPR041921">
    <property type="entry name" value="NuoE_N"/>
</dbReference>
<reference evidence="9" key="2">
    <citation type="journal article" date="2016" name="Int. J. Syst. Evol. Microbiol.">
        <title>Complete genome sequence and cell structure of Limnochorda pilosa, a Gram-negative spore-former within the phylum Firmicutes.</title>
        <authorList>
            <person name="Watanabe M."/>
            <person name="Kojima H."/>
            <person name="Fukui M."/>
        </authorList>
    </citation>
    <scope>NUCLEOTIDE SEQUENCE [LARGE SCALE GENOMIC DNA]</scope>
    <source>
        <strain evidence="9">HC45</strain>
    </source>
</reference>
<dbReference type="PATRIC" id="fig|1555112.3.peg.3161"/>
<dbReference type="AlphaFoldDB" id="A0A0K2SP79"/>
<dbReference type="SUPFAM" id="SSF52833">
    <property type="entry name" value="Thioredoxin-like"/>
    <property type="match status" value="1"/>
</dbReference>
<dbReference type="EMBL" id="AP014924">
    <property type="protein sequence ID" value="BAS28943.1"/>
    <property type="molecule type" value="Genomic_DNA"/>
</dbReference>
<dbReference type="PANTHER" id="PTHR10371">
    <property type="entry name" value="NADH DEHYDROGENASE UBIQUINONE FLAVOPROTEIN 2, MITOCHONDRIAL"/>
    <property type="match status" value="1"/>
</dbReference>
<evidence type="ECO:0000256" key="1">
    <source>
        <dbReference type="ARBA" id="ARBA00010643"/>
    </source>
</evidence>
<dbReference type="Pfam" id="PF01257">
    <property type="entry name" value="2Fe-2S_thioredx"/>
    <property type="match status" value="1"/>
</dbReference>
<dbReference type="InterPro" id="IPR002023">
    <property type="entry name" value="NuoE-like"/>
</dbReference>
<dbReference type="Gene3D" id="3.40.30.10">
    <property type="entry name" value="Glutaredoxin"/>
    <property type="match status" value="1"/>
</dbReference>
<dbReference type="PIRSF" id="PIRSF000216">
    <property type="entry name" value="NADH_DH_24kDa"/>
    <property type="match status" value="1"/>
</dbReference>